<accession>A0A5C6CQ19</accession>
<protein>
    <submittedName>
        <fullName evidence="2">Uncharacterized protein</fullName>
    </submittedName>
</protein>
<name>A0A5C6CQ19_9BACT</name>
<proteinExistence type="predicted"/>
<sequence>MGPCEANAAELALDDLVGWMEQEWLTSGDASRNGCPRRTRIDAKGSVQPV</sequence>
<dbReference type="AlphaFoldDB" id="A0A5C6CQ19"/>
<evidence type="ECO:0000256" key="1">
    <source>
        <dbReference type="SAM" id="MobiDB-lite"/>
    </source>
</evidence>
<dbReference type="Proteomes" id="UP000316304">
    <property type="component" value="Unassembled WGS sequence"/>
</dbReference>
<evidence type="ECO:0000313" key="2">
    <source>
        <dbReference type="EMBL" id="TWU24879.1"/>
    </source>
</evidence>
<dbReference type="EMBL" id="SJPT01000002">
    <property type="protein sequence ID" value="TWU24879.1"/>
    <property type="molecule type" value="Genomic_DNA"/>
</dbReference>
<comment type="caution">
    <text evidence="2">The sequence shown here is derived from an EMBL/GenBank/DDBJ whole genome shotgun (WGS) entry which is preliminary data.</text>
</comment>
<organism evidence="2 3">
    <name type="scientific">Novipirellula galeiformis</name>
    <dbReference type="NCBI Taxonomy" id="2528004"/>
    <lineage>
        <taxon>Bacteria</taxon>
        <taxon>Pseudomonadati</taxon>
        <taxon>Planctomycetota</taxon>
        <taxon>Planctomycetia</taxon>
        <taxon>Pirellulales</taxon>
        <taxon>Pirellulaceae</taxon>
        <taxon>Novipirellula</taxon>
    </lineage>
</organism>
<reference evidence="2 3" key="1">
    <citation type="submission" date="2019-02" db="EMBL/GenBank/DDBJ databases">
        <title>Deep-cultivation of Planctomycetes and their phenomic and genomic characterization uncovers novel biology.</title>
        <authorList>
            <person name="Wiegand S."/>
            <person name="Jogler M."/>
            <person name="Boedeker C."/>
            <person name="Pinto D."/>
            <person name="Vollmers J."/>
            <person name="Rivas-Marin E."/>
            <person name="Kohn T."/>
            <person name="Peeters S.H."/>
            <person name="Heuer A."/>
            <person name="Rast P."/>
            <person name="Oberbeckmann S."/>
            <person name="Bunk B."/>
            <person name="Jeske O."/>
            <person name="Meyerdierks A."/>
            <person name="Storesund J.E."/>
            <person name="Kallscheuer N."/>
            <person name="Luecker S."/>
            <person name="Lage O.M."/>
            <person name="Pohl T."/>
            <person name="Merkel B.J."/>
            <person name="Hornburger P."/>
            <person name="Mueller R.-W."/>
            <person name="Bruemmer F."/>
            <person name="Labrenz M."/>
            <person name="Spormann A.M."/>
            <person name="Op Den Camp H."/>
            <person name="Overmann J."/>
            <person name="Amann R."/>
            <person name="Jetten M.S.M."/>
            <person name="Mascher T."/>
            <person name="Medema M.H."/>
            <person name="Devos D.P."/>
            <person name="Kaster A.-K."/>
            <person name="Ovreas L."/>
            <person name="Rohde M."/>
            <person name="Galperin M.Y."/>
            <person name="Jogler C."/>
        </authorList>
    </citation>
    <scope>NUCLEOTIDE SEQUENCE [LARGE SCALE GENOMIC DNA]</scope>
    <source>
        <strain evidence="2 3">Pla52o</strain>
    </source>
</reference>
<evidence type="ECO:0000313" key="3">
    <source>
        <dbReference type="Proteomes" id="UP000316304"/>
    </source>
</evidence>
<gene>
    <name evidence="2" type="ORF">Pla52o_11750</name>
</gene>
<keyword evidence="3" id="KW-1185">Reference proteome</keyword>
<feature type="region of interest" description="Disordered" evidence="1">
    <location>
        <begin position="27"/>
        <end position="50"/>
    </location>
</feature>